<dbReference type="OrthoDB" id="10009520at2759"/>
<keyword evidence="6" id="KW-0863">Zinc-finger</keyword>
<evidence type="ECO:0000256" key="2">
    <source>
        <dbReference type="ARBA" id="ARBA00012251"/>
    </source>
</evidence>
<dbReference type="InterPro" id="IPR002867">
    <property type="entry name" value="IBR_dom"/>
</dbReference>
<sequence length="423" mass="47290">MARLGGGGGFKKPQLNHADIQTVLNPHDVFLTNRRQRYPNGVSLANKYWDAFTRRRNELAVESSPNKAWCLHCSRGVLTLNARTCFNFSIKCSDEQCGRKSCGKCGLTPHSFSTCAGARNRHYNMYVNANQCKRCPGCKVMIEKNGGCNHMTCRSCGASFCWLCRGSWRSGCKNKLCKPNHWLDQRLGRSAPFVKPPIVLVAAPVALGLGVVVGGVAVAAAGAAATLAVPYFMVRVPYKLWQEAAQKRERERVRATYFARLHAQNGVGITFVGAEEGFANFVHYSMSGRTMELPSINGHFRRSLTTAEPPVDEVQYPTDRRTFVAYREFALNVAMRSTATRPSPQHPPYVAMFDTWRPPLQPDEPNTERPKPHFVFLAHNVKTTEARLREMERWSNAVEPGRPHETVAPTVMDLRTELHLLAG</sequence>
<comment type="caution">
    <text evidence="10">The sequence shown here is derived from an EMBL/GenBank/DDBJ whole genome shotgun (WGS) entry which is preliminary data.</text>
</comment>
<evidence type="ECO:0000256" key="3">
    <source>
        <dbReference type="ARBA" id="ARBA00022679"/>
    </source>
</evidence>
<keyword evidence="4" id="KW-0479">Metal-binding</keyword>
<dbReference type="GO" id="GO:0061630">
    <property type="term" value="F:ubiquitin protein ligase activity"/>
    <property type="evidence" value="ECO:0007669"/>
    <property type="project" value="UniProtKB-EC"/>
</dbReference>
<keyword evidence="5" id="KW-0677">Repeat</keyword>
<keyword evidence="7" id="KW-0833">Ubl conjugation pathway</keyword>
<dbReference type="EMBL" id="BRXZ01001503">
    <property type="protein sequence ID" value="GMH72823.1"/>
    <property type="molecule type" value="Genomic_DNA"/>
</dbReference>
<evidence type="ECO:0000313" key="11">
    <source>
        <dbReference type="Proteomes" id="UP001165082"/>
    </source>
</evidence>
<dbReference type="CDD" id="cd20336">
    <property type="entry name" value="Rcat_RBR"/>
    <property type="match status" value="1"/>
</dbReference>
<organism evidence="10 11">
    <name type="scientific">Triparma retinervis</name>
    <dbReference type="NCBI Taxonomy" id="2557542"/>
    <lineage>
        <taxon>Eukaryota</taxon>
        <taxon>Sar</taxon>
        <taxon>Stramenopiles</taxon>
        <taxon>Ochrophyta</taxon>
        <taxon>Bolidophyceae</taxon>
        <taxon>Parmales</taxon>
        <taxon>Triparmaceae</taxon>
        <taxon>Triparma</taxon>
    </lineage>
</organism>
<evidence type="ECO:0000256" key="4">
    <source>
        <dbReference type="ARBA" id="ARBA00022723"/>
    </source>
</evidence>
<dbReference type="InterPro" id="IPR031127">
    <property type="entry name" value="E3_UB_ligase_RBR"/>
</dbReference>
<comment type="catalytic activity">
    <reaction evidence="1">
        <text>[E2 ubiquitin-conjugating enzyme]-S-ubiquitinyl-L-cysteine + [acceptor protein]-L-lysine = [E2 ubiquitin-conjugating enzyme]-L-cysteine + [acceptor protein]-N(6)-ubiquitinyl-L-lysine.</text>
        <dbReference type="EC" id="2.3.2.31"/>
    </reaction>
</comment>
<evidence type="ECO:0000256" key="1">
    <source>
        <dbReference type="ARBA" id="ARBA00001798"/>
    </source>
</evidence>
<name>A0A9W7EDW2_9STRA</name>
<evidence type="ECO:0000256" key="6">
    <source>
        <dbReference type="ARBA" id="ARBA00022771"/>
    </source>
</evidence>
<proteinExistence type="predicted"/>
<dbReference type="Pfam" id="PF22191">
    <property type="entry name" value="IBR_1"/>
    <property type="match status" value="1"/>
</dbReference>
<keyword evidence="8" id="KW-0862">Zinc</keyword>
<gene>
    <name evidence="10" type="ORF">TrRE_jg8253</name>
</gene>
<feature type="domain" description="RING-type" evidence="9">
    <location>
        <begin position="1"/>
        <end position="183"/>
    </location>
</feature>
<dbReference type="SMART" id="SM00647">
    <property type="entry name" value="IBR"/>
    <property type="match status" value="2"/>
</dbReference>
<dbReference type="InterPro" id="IPR044066">
    <property type="entry name" value="TRIAD_supradom"/>
</dbReference>
<keyword evidence="3" id="KW-0808">Transferase</keyword>
<reference evidence="10" key="1">
    <citation type="submission" date="2022-07" db="EMBL/GenBank/DDBJ databases">
        <title>Genome analysis of Parmales, a sister group of diatoms, reveals the evolutionary specialization of diatoms from phago-mixotrophs to photoautotrophs.</title>
        <authorList>
            <person name="Ban H."/>
            <person name="Sato S."/>
            <person name="Yoshikawa S."/>
            <person name="Kazumasa Y."/>
            <person name="Nakamura Y."/>
            <person name="Ichinomiya M."/>
            <person name="Saitoh K."/>
            <person name="Sato N."/>
            <person name="Blanc-Mathieu R."/>
            <person name="Endo H."/>
            <person name="Kuwata A."/>
            <person name="Ogata H."/>
        </authorList>
    </citation>
    <scope>NUCLEOTIDE SEQUENCE</scope>
</reference>
<dbReference type="PROSITE" id="PS51873">
    <property type="entry name" value="TRIAD"/>
    <property type="match status" value="1"/>
</dbReference>
<evidence type="ECO:0000259" key="9">
    <source>
        <dbReference type="PROSITE" id="PS51873"/>
    </source>
</evidence>
<evidence type="ECO:0000256" key="5">
    <source>
        <dbReference type="ARBA" id="ARBA00022737"/>
    </source>
</evidence>
<dbReference type="AlphaFoldDB" id="A0A9W7EDW2"/>
<evidence type="ECO:0000256" key="8">
    <source>
        <dbReference type="ARBA" id="ARBA00022833"/>
    </source>
</evidence>
<dbReference type="EC" id="2.3.2.31" evidence="2"/>
<keyword evidence="11" id="KW-1185">Reference proteome</keyword>
<dbReference type="PANTHER" id="PTHR11685">
    <property type="entry name" value="RBR FAMILY RING FINGER AND IBR DOMAIN-CONTAINING"/>
    <property type="match status" value="1"/>
</dbReference>
<evidence type="ECO:0000313" key="10">
    <source>
        <dbReference type="EMBL" id="GMH72823.1"/>
    </source>
</evidence>
<dbReference type="SUPFAM" id="SSF57850">
    <property type="entry name" value="RING/U-box"/>
    <property type="match status" value="1"/>
</dbReference>
<dbReference type="GO" id="GO:0016567">
    <property type="term" value="P:protein ubiquitination"/>
    <property type="evidence" value="ECO:0007669"/>
    <property type="project" value="InterPro"/>
</dbReference>
<dbReference type="GO" id="GO:0008270">
    <property type="term" value="F:zinc ion binding"/>
    <property type="evidence" value="ECO:0007669"/>
    <property type="project" value="UniProtKB-KW"/>
</dbReference>
<accession>A0A9W7EDW2</accession>
<evidence type="ECO:0000256" key="7">
    <source>
        <dbReference type="ARBA" id="ARBA00022786"/>
    </source>
</evidence>
<protein>
    <recommendedName>
        <fullName evidence="2">RBR-type E3 ubiquitin transferase</fullName>
        <ecNumber evidence="2">2.3.2.31</ecNumber>
    </recommendedName>
</protein>
<dbReference type="Gene3D" id="1.20.120.1750">
    <property type="match status" value="1"/>
</dbReference>
<dbReference type="Proteomes" id="UP001165082">
    <property type="component" value="Unassembled WGS sequence"/>
</dbReference>